<evidence type="ECO:0000256" key="4">
    <source>
        <dbReference type="ARBA" id="ARBA00022679"/>
    </source>
</evidence>
<dbReference type="InterPro" id="IPR001296">
    <property type="entry name" value="Glyco_trans_1"/>
</dbReference>
<dbReference type="Proteomes" id="UP000183253">
    <property type="component" value="Unassembled WGS sequence"/>
</dbReference>
<proteinExistence type="predicted"/>
<evidence type="ECO:0000313" key="7">
    <source>
        <dbReference type="EMBL" id="SEA35743.1"/>
    </source>
</evidence>
<dbReference type="InterPro" id="IPR013534">
    <property type="entry name" value="Starch_synth_cat_dom"/>
</dbReference>
<dbReference type="Pfam" id="PF08323">
    <property type="entry name" value="Glyco_transf_5"/>
    <property type="match status" value="1"/>
</dbReference>
<evidence type="ECO:0000256" key="2">
    <source>
        <dbReference type="ARBA" id="ARBA00012588"/>
    </source>
</evidence>
<dbReference type="EMBL" id="FNRI01000003">
    <property type="protein sequence ID" value="SEA35743.1"/>
    <property type="molecule type" value="Genomic_DNA"/>
</dbReference>
<name>A0A1H4AIA2_9BACT</name>
<keyword evidence="4 7" id="KW-0808">Transferase</keyword>
<feature type="domain" description="Glycosyl transferase family 1" evidence="5">
    <location>
        <begin position="253"/>
        <end position="397"/>
    </location>
</feature>
<dbReference type="RefSeq" id="WP_315969117.1">
    <property type="nucleotide sequence ID" value="NZ_CAEG01000010.1"/>
</dbReference>
<dbReference type="Pfam" id="PF00534">
    <property type="entry name" value="Glycos_transf_1"/>
    <property type="match status" value="1"/>
</dbReference>
<keyword evidence="8" id="KW-1185">Reference proteome</keyword>
<comment type="catalytic activity">
    <reaction evidence="1">
        <text>[(1-&gt;4)-alpha-D-glucosyl](n) + ADP-alpha-D-glucose = [(1-&gt;4)-alpha-D-glucosyl](n+1) + ADP + H(+)</text>
        <dbReference type="Rhea" id="RHEA:18189"/>
        <dbReference type="Rhea" id="RHEA-COMP:9584"/>
        <dbReference type="Rhea" id="RHEA-COMP:9587"/>
        <dbReference type="ChEBI" id="CHEBI:15378"/>
        <dbReference type="ChEBI" id="CHEBI:15444"/>
        <dbReference type="ChEBI" id="CHEBI:57498"/>
        <dbReference type="ChEBI" id="CHEBI:456216"/>
        <dbReference type="EC" id="2.4.1.21"/>
    </reaction>
</comment>
<dbReference type="STRING" id="1033731.SAMN05444145_10327"/>
<evidence type="ECO:0000313" key="8">
    <source>
        <dbReference type="Proteomes" id="UP000183253"/>
    </source>
</evidence>
<gene>
    <name evidence="7" type="ORF">SAMN05444145_10327</name>
</gene>
<keyword evidence="3" id="KW-0328">Glycosyltransferase</keyword>
<evidence type="ECO:0000256" key="3">
    <source>
        <dbReference type="ARBA" id="ARBA00022676"/>
    </source>
</evidence>
<dbReference type="Gene3D" id="3.40.50.2000">
    <property type="entry name" value="Glycogen Phosphorylase B"/>
    <property type="match status" value="2"/>
</dbReference>
<sequence length="439" mass="48980">MRVLMFGWEFPPHIAGGLGTACYGMTRGLARNGVNVTFVVPHAYGDEDQRFTHVMNASDVEAMYGSTGSGADDILEKMSFIHIDSNMVPYISPEEYEVYHEKYVKSGERTWSTTDVWKQRYTFSGKYGANLMEEVARYAVVAAQVAKELEGQFDVIHAHDWLTYYAGIAAKRVSGKPLVVHMHATEYDRSGENVNTQVYAIERAGMHAADRVIAVSNLTRNIVINRYGVPADRVVTVHNAVRFAENSGKVPERGVEDKIVTFLGRITYQKGPDYFVEAAAKVLKRVPDVRFVMAGSGDMMNHVIRRVARLGIADRFHFTGFLRGEDVHKMFQLSDVYVMPSVSEPFGISPLEAMRSNVPVIISKQSGVAEVLDYAVKVDYWDVDALADAIYGLIKYPALSGMFASKGLEEVTNLKWNDAAAKIKSVYEAVIEENKKQSK</sequence>
<dbReference type="PROSITE" id="PS51257">
    <property type="entry name" value="PROKAR_LIPOPROTEIN"/>
    <property type="match status" value="1"/>
</dbReference>
<evidence type="ECO:0000259" key="5">
    <source>
        <dbReference type="Pfam" id="PF00534"/>
    </source>
</evidence>
<dbReference type="PANTHER" id="PTHR12526:SF510">
    <property type="entry name" value="D-INOSITOL 3-PHOSPHATE GLYCOSYLTRANSFERASE"/>
    <property type="match status" value="1"/>
</dbReference>
<dbReference type="AlphaFoldDB" id="A0A1H4AIA2"/>
<evidence type="ECO:0000256" key="1">
    <source>
        <dbReference type="ARBA" id="ARBA00001478"/>
    </source>
</evidence>
<protein>
    <recommendedName>
        <fullName evidence="2">starch synthase</fullName>
        <ecNumber evidence="2">2.4.1.21</ecNumber>
    </recommendedName>
</protein>
<dbReference type="SUPFAM" id="SSF53756">
    <property type="entry name" value="UDP-Glycosyltransferase/glycogen phosphorylase"/>
    <property type="match status" value="1"/>
</dbReference>
<dbReference type="EC" id="2.4.1.21" evidence="2"/>
<accession>A0A1H4AIA2</accession>
<dbReference type="CDD" id="cd03801">
    <property type="entry name" value="GT4_PimA-like"/>
    <property type="match status" value="1"/>
</dbReference>
<evidence type="ECO:0000259" key="6">
    <source>
        <dbReference type="Pfam" id="PF08323"/>
    </source>
</evidence>
<reference evidence="7 8" key="1">
    <citation type="submission" date="2016-10" db="EMBL/GenBank/DDBJ databases">
        <authorList>
            <person name="de Groot N.N."/>
        </authorList>
    </citation>
    <scope>NUCLEOTIDE SEQUENCE [LARGE SCALE GENOMIC DNA]</scope>
    <source>
        <strain evidence="7 8">DSM 25383</strain>
    </source>
</reference>
<dbReference type="PANTHER" id="PTHR12526">
    <property type="entry name" value="GLYCOSYLTRANSFERASE"/>
    <property type="match status" value="1"/>
</dbReference>
<dbReference type="GO" id="GO:0009011">
    <property type="term" value="F:alpha-1,4-glucan glucosyltransferase (ADP-glucose donor) activity"/>
    <property type="evidence" value="ECO:0007669"/>
    <property type="project" value="UniProtKB-EC"/>
</dbReference>
<feature type="domain" description="Starch synthase catalytic" evidence="6">
    <location>
        <begin position="2"/>
        <end position="221"/>
    </location>
</feature>
<organism evidence="7 8">
    <name type="scientific">Alistipes timonensis JC136</name>
    <dbReference type="NCBI Taxonomy" id="1033731"/>
    <lineage>
        <taxon>Bacteria</taxon>
        <taxon>Pseudomonadati</taxon>
        <taxon>Bacteroidota</taxon>
        <taxon>Bacteroidia</taxon>
        <taxon>Bacteroidales</taxon>
        <taxon>Rikenellaceae</taxon>
        <taxon>Alistipes</taxon>
    </lineage>
</organism>